<feature type="region of interest" description="Disordered" evidence="8">
    <location>
        <begin position="67"/>
        <end position="86"/>
    </location>
</feature>
<dbReference type="Gene3D" id="3.30.460.20">
    <property type="entry name" value="CorA soluble domain-like"/>
    <property type="match status" value="1"/>
</dbReference>
<dbReference type="STRING" id="1806994.A0A507C2A5"/>
<dbReference type="AlphaFoldDB" id="A0A507C2A5"/>
<keyword evidence="4" id="KW-1003">Cell membrane</keyword>
<evidence type="ECO:0000313" key="11">
    <source>
        <dbReference type="Proteomes" id="UP000319731"/>
    </source>
</evidence>
<keyword evidence="6 9" id="KW-1133">Transmembrane helix</keyword>
<dbReference type="Pfam" id="PF01544">
    <property type="entry name" value="CorA"/>
    <property type="match status" value="1"/>
</dbReference>
<dbReference type="PANTHER" id="PTHR46494">
    <property type="entry name" value="CORA FAMILY METAL ION TRANSPORTER (EUROFUNG)"/>
    <property type="match status" value="1"/>
</dbReference>
<feature type="transmembrane region" description="Helical" evidence="9">
    <location>
        <begin position="512"/>
        <end position="533"/>
    </location>
</feature>
<evidence type="ECO:0000256" key="8">
    <source>
        <dbReference type="SAM" id="MobiDB-lite"/>
    </source>
</evidence>
<dbReference type="PANTHER" id="PTHR46494:SF1">
    <property type="entry name" value="CORA FAMILY METAL ION TRANSPORTER (EUROFUNG)"/>
    <property type="match status" value="1"/>
</dbReference>
<comment type="caution">
    <text evidence="10">The sequence shown here is derived from an EMBL/GenBank/DDBJ whole genome shotgun (WGS) entry which is preliminary data.</text>
</comment>
<dbReference type="EMBL" id="QEAO01000009">
    <property type="protein sequence ID" value="TPX35257.1"/>
    <property type="molecule type" value="Genomic_DNA"/>
</dbReference>
<evidence type="ECO:0000256" key="1">
    <source>
        <dbReference type="ARBA" id="ARBA00004651"/>
    </source>
</evidence>
<keyword evidence="7 9" id="KW-0472">Membrane</keyword>
<evidence type="ECO:0000256" key="7">
    <source>
        <dbReference type="ARBA" id="ARBA00023136"/>
    </source>
</evidence>
<dbReference type="GeneID" id="42003502"/>
<organism evidence="10 11">
    <name type="scientific">Synchytrium microbalum</name>
    <dbReference type="NCBI Taxonomy" id="1806994"/>
    <lineage>
        <taxon>Eukaryota</taxon>
        <taxon>Fungi</taxon>
        <taxon>Fungi incertae sedis</taxon>
        <taxon>Chytridiomycota</taxon>
        <taxon>Chytridiomycota incertae sedis</taxon>
        <taxon>Chytridiomycetes</taxon>
        <taxon>Synchytriales</taxon>
        <taxon>Synchytriaceae</taxon>
        <taxon>Synchytrium</taxon>
    </lineage>
</organism>
<accession>A0A507C2A5</accession>
<dbReference type="GO" id="GO:0015087">
    <property type="term" value="F:cobalt ion transmembrane transporter activity"/>
    <property type="evidence" value="ECO:0007669"/>
    <property type="project" value="TreeGrafter"/>
</dbReference>
<feature type="region of interest" description="Disordered" evidence="8">
    <location>
        <begin position="1"/>
        <end position="48"/>
    </location>
</feature>
<evidence type="ECO:0000313" key="10">
    <source>
        <dbReference type="EMBL" id="TPX35257.1"/>
    </source>
</evidence>
<name>A0A507C2A5_9FUNG</name>
<dbReference type="InterPro" id="IPR002523">
    <property type="entry name" value="MgTranspt_CorA/ZnTranspt_ZntB"/>
</dbReference>
<dbReference type="Proteomes" id="UP000319731">
    <property type="component" value="Unassembled WGS sequence"/>
</dbReference>
<protein>
    <recommendedName>
        <fullName evidence="12">Magnesium transporter</fullName>
    </recommendedName>
</protein>
<reference evidence="10 11" key="1">
    <citation type="journal article" date="2019" name="Sci. Rep.">
        <title>Comparative genomics of chytrid fungi reveal insights into the obligate biotrophic and pathogenic lifestyle of Synchytrium endobioticum.</title>
        <authorList>
            <person name="van de Vossenberg B.T.L.H."/>
            <person name="Warris S."/>
            <person name="Nguyen H.D.T."/>
            <person name="van Gent-Pelzer M.P.E."/>
            <person name="Joly D.L."/>
            <person name="van de Geest H.C."/>
            <person name="Bonants P.J.M."/>
            <person name="Smith D.S."/>
            <person name="Levesque C.A."/>
            <person name="van der Lee T.A.J."/>
        </authorList>
    </citation>
    <scope>NUCLEOTIDE SEQUENCE [LARGE SCALE GENOMIC DNA]</scope>
    <source>
        <strain evidence="10 11">JEL517</strain>
    </source>
</reference>
<feature type="compositionally biased region" description="Polar residues" evidence="8">
    <location>
        <begin position="16"/>
        <end position="26"/>
    </location>
</feature>
<evidence type="ECO:0000256" key="5">
    <source>
        <dbReference type="ARBA" id="ARBA00022692"/>
    </source>
</evidence>
<evidence type="ECO:0000256" key="3">
    <source>
        <dbReference type="ARBA" id="ARBA00022448"/>
    </source>
</evidence>
<evidence type="ECO:0008006" key="12">
    <source>
        <dbReference type="Google" id="ProtNLM"/>
    </source>
</evidence>
<proteinExistence type="inferred from homology"/>
<comment type="subcellular location">
    <subcellularLocation>
        <location evidence="1">Cell membrane</location>
        <topology evidence="1">Multi-pass membrane protein</topology>
    </subcellularLocation>
</comment>
<dbReference type="RefSeq" id="XP_031025784.1">
    <property type="nucleotide sequence ID" value="XM_031168205.1"/>
</dbReference>
<dbReference type="InterPro" id="IPR045863">
    <property type="entry name" value="CorA_TM1_TM2"/>
</dbReference>
<evidence type="ECO:0000256" key="4">
    <source>
        <dbReference type="ARBA" id="ARBA00022475"/>
    </source>
</evidence>
<dbReference type="InterPro" id="IPR045861">
    <property type="entry name" value="CorA_cytoplasmic_dom"/>
</dbReference>
<dbReference type="OrthoDB" id="165352at2759"/>
<feature type="transmembrane region" description="Helical" evidence="9">
    <location>
        <begin position="474"/>
        <end position="492"/>
    </location>
</feature>
<dbReference type="SUPFAM" id="SSF143865">
    <property type="entry name" value="CorA soluble domain-like"/>
    <property type="match status" value="1"/>
</dbReference>
<keyword evidence="3" id="KW-0813">Transport</keyword>
<feature type="region of interest" description="Disordered" evidence="8">
    <location>
        <begin position="96"/>
        <end position="122"/>
    </location>
</feature>
<sequence>MDSSPPPLPEPTSKPNETTPILSSPTKPADEQVSVDITDYNTATSDDAPKARKYSLGKALYAVRKQQQASVATGSARPTVESPEPIVVDDDYVPPSPHKSHHYPHMPASPTKSGTTPRGMSASDRWAAAGKKVVNVNRIGSAGRLFNEPGVNMRSPPEHLLKIRGHCTITVWQYDEHRCSTEVLTNDDLPKFLETPRPSYSKVRWINIQGMDFEVIRALAHTYDLHPLAIEDVFHTPQRIKTDQYENSLFVSMLVFTLLQQGDRKSLDHANQFETRLFTNRPDRLSDPDIPLPEIVVEQCSFFLTKDGTVISIFQHQGSTISSLLRLRVETPKTLLRDSCDASFLLHALVDAVVDHALVIPSAYEKQIGILEEMVMQRPRSAHTKALHLIGKELSLLRRMLGPARITIDFLAGKGRDSSSKFILNHGTGIYFADIADHIVSVLENLRSMEEETKELVNLIFNTISHSTNQVMKILAVVSVVFLPLTFIAGYFGQNFVNFPEIHFDLGIWYFWLWTAFTIVVTFIFFFWARLLSLDSMVRAFRRSR</sequence>
<dbReference type="SUPFAM" id="SSF144083">
    <property type="entry name" value="Magnesium transport protein CorA, transmembrane region"/>
    <property type="match status" value="1"/>
</dbReference>
<evidence type="ECO:0000256" key="9">
    <source>
        <dbReference type="SAM" id="Phobius"/>
    </source>
</evidence>
<keyword evidence="11" id="KW-1185">Reference proteome</keyword>
<keyword evidence="5 9" id="KW-0812">Transmembrane</keyword>
<dbReference type="GO" id="GO:0005886">
    <property type="term" value="C:plasma membrane"/>
    <property type="evidence" value="ECO:0007669"/>
    <property type="project" value="UniProtKB-SubCell"/>
</dbReference>
<dbReference type="GO" id="GO:0050897">
    <property type="term" value="F:cobalt ion binding"/>
    <property type="evidence" value="ECO:0007669"/>
    <property type="project" value="TreeGrafter"/>
</dbReference>
<comment type="similarity">
    <text evidence="2">Belongs to the CorA metal ion transporter (MIT) (TC 1.A.35) family.</text>
</comment>
<dbReference type="Gene3D" id="1.20.58.340">
    <property type="entry name" value="Magnesium transport protein CorA, transmembrane region"/>
    <property type="match status" value="2"/>
</dbReference>
<evidence type="ECO:0000256" key="2">
    <source>
        <dbReference type="ARBA" id="ARBA00009765"/>
    </source>
</evidence>
<gene>
    <name evidence="10" type="ORF">SmJEL517_g02277</name>
</gene>
<evidence type="ECO:0000256" key="6">
    <source>
        <dbReference type="ARBA" id="ARBA00022989"/>
    </source>
</evidence>
<feature type="compositionally biased region" description="Pro residues" evidence="8">
    <location>
        <begin position="1"/>
        <end position="12"/>
    </location>
</feature>
<dbReference type="GO" id="GO:0000287">
    <property type="term" value="F:magnesium ion binding"/>
    <property type="evidence" value="ECO:0007669"/>
    <property type="project" value="TreeGrafter"/>
</dbReference>
<dbReference type="GO" id="GO:0015095">
    <property type="term" value="F:magnesium ion transmembrane transporter activity"/>
    <property type="evidence" value="ECO:0007669"/>
    <property type="project" value="TreeGrafter"/>
</dbReference>